<evidence type="ECO:0000256" key="3">
    <source>
        <dbReference type="ARBA" id="ARBA00022475"/>
    </source>
</evidence>
<keyword evidence="6 11" id="KW-1133">Transmembrane helix</keyword>
<dbReference type="PRINTS" id="PR01534">
    <property type="entry name" value="VOMERONASL1R"/>
</dbReference>
<keyword evidence="9 11" id="KW-0675">Receptor</keyword>
<dbReference type="SUPFAM" id="SSF81321">
    <property type="entry name" value="Family A G protein-coupled receptor-like"/>
    <property type="match status" value="1"/>
</dbReference>
<evidence type="ECO:0000256" key="10">
    <source>
        <dbReference type="ARBA" id="ARBA00023224"/>
    </source>
</evidence>
<feature type="domain" description="G-protein coupled receptors family 1 profile" evidence="12">
    <location>
        <begin position="45"/>
        <end position="309"/>
    </location>
</feature>
<feature type="transmembrane region" description="Helical" evidence="11">
    <location>
        <begin position="155"/>
        <end position="173"/>
    </location>
</feature>
<keyword evidence="10 11" id="KW-0807">Transducer</keyword>
<comment type="similarity">
    <text evidence="2 11">Belongs to the G-protein coupled receptor 1 family.</text>
</comment>
<evidence type="ECO:0000256" key="5">
    <source>
        <dbReference type="ARBA" id="ARBA00022692"/>
    </source>
</evidence>
<dbReference type="Gene3D" id="1.20.1070.10">
    <property type="entry name" value="Rhodopsin 7-helix transmembrane proteins"/>
    <property type="match status" value="1"/>
</dbReference>
<evidence type="ECO:0000313" key="14">
    <source>
        <dbReference type="Proteomes" id="UP001176941"/>
    </source>
</evidence>
<evidence type="ECO:0000259" key="12">
    <source>
        <dbReference type="PROSITE" id="PS50262"/>
    </source>
</evidence>
<organism evidence="13 14">
    <name type="scientific">Rangifer tarandus platyrhynchus</name>
    <name type="common">Svalbard reindeer</name>
    <dbReference type="NCBI Taxonomy" id="3082113"/>
    <lineage>
        <taxon>Eukaryota</taxon>
        <taxon>Metazoa</taxon>
        <taxon>Chordata</taxon>
        <taxon>Craniata</taxon>
        <taxon>Vertebrata</taxon>
        <taxon>Euteleostomi</taxon>
        <taxon>Mammalia</taxon>
        <taxon>Eutheria</taxon>
        <taxon>Laurasiatheria</taxon>
        <taxon>Artiodactyla</taxon>
        <taxon>Ruminantia</taxon>
        <taxon>Pecora</taxon>
        <taxon>Cervidae</taxon>
        <taxon>Odocoileinae</taxon>
        <taxon>Rangifer</taxon>
    </lineage>
</organism>
<keyword evidence="4 11" id="KW-0589">Pheromone response</keyword>
<dbReference type="Pfam" id="PF03402">
    <property type="entry name" value="V1R"/>
    <property type="match status" value="1"/>
</dbReference>
<keyword evidence="14" id="KW-1185">Reference proteome</keyword>
<keyword evidence="3 11" id="KW-1003">Cell membrane</keyword>
<feature type="transmembrane region" description="Helical" evidence="11">
    <location>
        <begin position="38"/>
        <end position="57"/>
    </location>
</feature>
<feature type="transmembrane region" description="Helical" evidence="11">
    <location>
        <begin position="206"/>
        <end position="231"/>
    </location>
</feature>
<evidence type="ECO:0000256" key="9">
    <source>
        <dbReference type="ARBA" id="ARBA00023170"/>
    </source>
</evidence>
<evidence type="ECO:0000256" key="6">
    <source>
        <dbReference type="ARBA" id="ARBA00022989"/>
    </source>
</evidence>
<dbReference type="EMBL" id="OX459956">
    <property type="protein sequence ID" value="CAI9161070.1"/>
    <property type="molecule type" value="Genomic_DNA"/>
</dbReference>
<comment type="subcellular location">
    <subcellularLocation>
        <location evidence="1 11">Cell membrane</location>
        <topology evidence="1 11">Multi-pass membrane protein</topology>
    </subcellularLocation>
</comment>
<reference evidence="13" key="1">
    <citation type="submission" date="2023-04" db="EMBL/GenBank/DDBJ databases">
        <authorList>
            <consortium name="ELIXIR-Norway"/>
        </authorList>
    </citation>
    <scope>NUCLEOTIDE SEQUENCE [LARGE SCALE GENOMIC DNA]</scope>
</reference>
<evidence type="ECO:0000256" key="4">
    <source>
        <dbReference type="ARBA" id="ARBA00022507"/>
    </source>
</evidence>
<keyword evidence="8 11" id="KW-0472">Membrane</keyword>
<keyword evidence="5 11" id="KW-0812">Transmembrane</keyword>
<protein>
    <recommendedName>
        <fullName evidence="11">Vomeronasal type-1 receptor</fullName>
    </recommendedName>
</protein>
<evidence type="ECO:0000256" key="7">
    <source>
        <dbReference type="ARBA" id="ARBA00023040"/>
    </source>
</evidence>
<dbReference type="Proteomes" id="UP001176941">
    <property type="component" value="Chromosome 20"/>
</dbReference>
<evidence type="ECO:0000256" key="11">
    <source>
        <dbReference type="RuleBase" id="RU364061"/>
    </source>
</evidence>
<name>A0ABN8YHN0_RANTA</name>
<accession>A0ABN8YHN0</accession>
<dbReference type="InterPro" id="IPR017452">
    <property type="entry name" value="GPCR_Rhodpsn_7TM"/>
</dbReference>
<dbReference type="InterPro" id="IPR004072">
    <property type="entry name" value="Vmron_rcpt_1"/>
</dbReference>
<dbReference type="PROSITE" id="PS50262">
    <property type="entry name" value="G_PROTEIN_RECEP_F1_2"/>
    <property type="match status" value="1"/>
</dbReference>
<evidence type="ECO:0000313" key="13">
    <source>
        <dbReference type="EMBL" id="CAI9161070.1"/>
    </source>
</evidence>
<evidence type="ECO:0000256" key="1">
    <source>
        <dbReference type="ARBA" id="ARBA00004651"/>
    </source>
</evidence>
<feature type="transmembrane region" description="Helical" evidence="11">
    <location>
        <begin position="258"/>
        <end position="282"/>
    </location>
</feature>
<evidence type="ECO:0000256" key="2">
    <source>
        <dbReference type="ARBA" id="ARBA00010663"/>
    </source>
</evidence>
<sequence>MSFHKNTLRTTSLAALETTYLIQIGVGYLGNAALKTTYLLQMGVGSLVNVILFFHNISPLLFGHKQRPTDMILTHMALANLLVLLSSGIPHTMTAFVSSKPLSSLGCKLVYYVHRRVGRGTTLCSTCILSTYQAFTLTPRRAEWVMLRGRAPKVIGPSCCTCWMLSLLTYILVPLKITGPRDTHSYTETWGKCFCSPSAPNAGFVYLWSVSDAVFLTLMVWSSGSMVLLLLRHHQRVQYIHTHTGHRRCPPETRAARTVLMLMVTFVVVYILNSTLCFYITAALEFRLWLMQTSDVLASCFPAVSPFLLLLREPRTPGVCSGLGRNNA</sequence>
<dbReference type="PANTHER" id="PTHR24062">
    <property type="entry name" value="VOMERONASAL TYPE-1 RECEPTOR"/>
    <property type="match status" value="1"/>
</dbReference>
<gene>
    <name evidence="13" type="ORF">MRATA1EN1_LOCUS10032</name>
</gene>
<keyword evidence="7 11" id="KW-0297">G-protein coupled receptor</keyword>
<proteinExistence type="inferred from homology"/>
<evidence type="ECO:0000256" key="8">
    <source>
        <dbReference type="ARBA" id="ARBA00023136"/>
    </source>
</evidence>
<feature type="transmembrane region" description="Helical" evidence="11">
    <location>
        <begin position="288"/>
        <end position="311"/>
    </location>
</feature>